<keyword evidence="5 16" id="KW-0436">Ligase</keyword>
<dbReference type="Proteomes" id="UP000178606">
    <property type="component" value="Unassembled WGS sequence"/>
</dbReference>
<evidence type="ECO:0000256" key="4">
    <source>
        <dbReference type="ARBA" id="ARBA00013255"/>
    </source>
</evidence>
<keyword evidence="9 14" id="KW-0067">ATP-binding</keyword>
<dbReference type="AlphaFoldDB" id="A0A1F6CBV2"/>
<evidence type="ECO:0000256" key="10">
    <source>
        <dbReference type="ARBA" id="ARBA00023211"/>
    </source>
</evidence>
<evidence type="ECO:0000256" key="6">
    <source>
        <dbReference type="ARBA" id="ARBA00022723"/>
    </source>
</evidence>
<sequence>MRVLVIGAGGREHALCWKLTQSPKLTRLYAAPGNPGMEQLAQCVPIQAMDIDGLLAFARGERIDLTIVGPEDPMAAGIADRFEAAGLRVFGPPQKAAEIESSKAFALGLMHKYGVPTADYAAFTDPEKAEAYLNKRRAPIVIKADGLAAGKGAIVCATMEEARQAVHQVMVQRAFGVSGDTLVVMDYLEGEEASILALTDGEDVAMLAPSQDHKRIFDGDRGPNTGGMGAYAPAPAVTDAVLADVRERIVLRILRAMKAEGRPYRGVLYAGIILTADGPKVIEFNCRFGDPETQVVLPLLEADLLDLCLSVCEGRVREVSVPSPRRAAACVVLASEGYPGAYPKGRAISGLDEVEGMPDTVAFHAGTARQDGRMVTASGRVLGVTA</sequence>
<dbReference type="Gene3D" id="3.90.600.10">
    <property type="entry name" value="Phosphoribosylglycinamide synthetase, C-terminal domain"/>
    <property type="match status" value="1"/>
</dbReference>
<dbReference type="InterPro" id="IPR020561">
    <property type="entry name" value="PRibGlycinamid_synth_ATP-grasp"/>
</dbReference>
<dbReference type="PROSITE" id="PS00184">
    <property type="entry name" value="GARS"/>
    <property type="match status" value="1"/>
</dbReference>
<evidence type="ECO:0000313" key="17">
    <source>
        <dbReference type="Proteomes" id="UP000178606"/>
    </source>
</evidence>
<evidence type="ECO:0000256" key="5">
    <source>
        <dbReference type="ARBA" id="ARBA00022598"/>
    </source>
</evidence>
<dbReference type="InterPro" id="IPR011054">
    <property type="entry name" value="Rudment_hybrid_motif"/>
</dbReference>
<dbReference type="SUPFAM" id="SSF52440">
    <property type="entry name" value="PreATP-grasp domain"/>
    <property type="match status" value="1"/>
</dbReference>
<evidence type="ECO:0000256" key="7">
    <source>
        <dbReference type="ARBA" id="ARBA00022741"/>
    </source>
</evidence>
<reference evidence="16 17" key="1">
    <citation type="journal article" date="2016" name="Nat. Commun.">
        <title>Thousands of microbial genomes shed light on interconnected biogeochemical processes in an aquifer system.</title>
        <authorList>
            <person name="Anantharaman K."/>
            <person name="Brown C.T."/>
            <person name="Hug L.A."/>
            <person name="Sharon I."/>
            <person name="Castelle C.J."/>
            <person name="Probst A.J."/>
            <person name="Thomas B.C."/>
            <person name="Singh A."/>
            <person name="Wilkins M.J."/>
            <person name="Karaoz U."/>
            <person name="Brodie E.L."/>
            <person name="Williams K.H."/>
            <person name="Hubbard S.S."/>
            <person name="Banfield J.F."/>
        </authorList>
    </citation>
    <scope>NUCLEOTIDE SEQUENCE [LARGE SCALE GENOMIC DNA]</scope>
    <source>
        <strain evidence="17">RIFCSPLOWO2_12_FULL_64_10</strain>
    </source>
</reference>
<dbReference type="Gene3D" id="3.40.50.20">
    <property type="match status" value="1"/>
</dbReference>
<dbReference type="InterPro" id="IPR013815">
    <property type="entry name" value="ATP_grasp_subdomain_1"/>
</dbReference>
<evidence type="ECO:0000256" key="9">
    <source>
        <dbReference type="ARBA" id="ARBA00022840"/>
    </source>
</evidence>
<dbReference type="Gene3D" id="3.30.1490.20">
    <property type="entry name" value="ATP-grasp fold, A domain"/>
    <property type="match status" value="1"/>
</dbReference>
<dbReference type="InterPro" id="IPR016185">
    <property type="entry name" value="PreATP-grasp_dom_sf"/>
</dbReference>
<evidence type="ECO:0000256" key="1">
    <source>
        <dbReference type="ARBA" id="ARBA00001936"/>
    </source>
</evidence>
<dbReference type="EC" id="6.3.4.13" evidence="4"/>
<dbReference type="FunFam" id="3.40.50.20:FF:000006">
    <property type="entry name" value="Phosphoribosylamine--glycine ligase, chloroplastic"/>
    <property type="match status" value="1"/>
</dbReference>
<keyword evidence="7 14" id="KW-0547">Nucleotide-binding</keyword>
<evidence type="ECO:0000256" key="2">
    <source>
        <dbReference type="ARBA" id="ARBA00001946"/>
    </source>
</evidence>
<evidence type="ECO:0000256" key="3">
    <source>
        <dbReference type="ARBA" id="ARBA00005174"/>
    </source>
</evidence>
<evidence type="ECO:0000256" key="12">
    <source>
        <dbReference type="ARBA" id="ARBA00042242"/>
    </source>
</evidence>
<dbReference type="GO" id="GO:0009113">
    <property type="term" value="P:purine nucleobase biosynthetic process"/>
    <property type="evidence" value="ECO:0007669"/>
    <property type="project" value="InterPro"/>
</dbReference>
<dbReference type="InterPro" id="IPR020562">
    <property type="entry name" value="PRibGlycinamide_synth_N"/>
</dbReference>
<dbReference type="PROSITE" id="PS50975">
    <property type="entry name" value="ATP_GRASP"/>
    <property type="match status" value="1"/>
</dbReference>
<accession>A0A1F6CBV2</accession>
<dbReference type="PANTHER" id="PTHR43472">
    <property type="entry name" value="PHOSPHORIBOSYLAMINE--GLYCINE LIGASE"/>
    <property type="match status" value="1"/>
</dbReference>
<organism evidence="16 17">
    <name type="scientific">Handelsmanbacteria sp. (strain RIFCSPLOWO2_12_FULL_64_10)</name>
    <dbReference type="NCBI Taxonomy" id="1817868"/>
    <lineage>
        <taxon>Bacteria</taxon>
        <taxon>Candidatus Handelsmaniibacteriota</taxon>
    </lineage>
</organism>
<evidence type="ECO:0000313" key="16">
    <source>
        <dbReference type="EMBL" id="OGG46613.1"/>
    </source>
</evidence>
<comment type="similarity">
    <text evidence="11">Belongs to the GARS family.</text>
</comment>
<dbReference type="GO" id="GO:0006189">
    <property type="term" value="P:'de novo' IMP biosynthetic process"/>
    <property type="evidence" value="ECO:0007669"/>
    <property type="project" value="UniProtKB-UniPathway"/>
</dbReference>
<name>A0A1F6CBV2_HANXR</name>
<keyword evidence="10" id="KW-0464">Manganese</keyword>
<dbReference type="InterPro" id="IPR037123">
    <property type="entry name" value="PRibGlycinamide_synth_C_sf"/>
</dbReference>
<dbReference type="UniPathway" id="UPA00074">
    <property type="reaction ID" value="UER00125"/>
</dbReference>
<dbReference type="InterPro" id="IPR011761">
    <property type="entry name" value="ATP-grasp"/>
</dbReference>
<comment type="caution">
    <text evidence="16">The sequence shown here is derived from an EMBL/GenBank/DDBJ whole genome shotgun (WGS) entry which is preliminary data.</text>
</comment>
<evidence type="ECO:0000256" key="14">
    <source>
        <dbReference type="PROSITE-ProRule" id="PRU00409"/>
    </source>
</evidence>
<dbReference type="GO" id="GO:0046872">
    <property type="term" value="F:metal ion binding"/>
    <property type="evidence" value="ECO:0007669"/>
    <property type="project" value="UniProtKB-KW"/>
</dbReference>
<dbReference type="SMART" id="SM01209">
    <property type="entry name" value="GARS_A"/>
    <property type="match status" value="1"/>
</dbReference>
<comment type="pathway">
    <text evidence="3">Purine metabolism; IMP biosynthesis via de novo pathway; N(1)-(5-phospho-D-ribosyl)glycinamide from 5-phospho-alpha-D-ribose 1-diphosphate: step 2/2.</text>
</comment>
<dbReference type="Pfam" id="PF02843">
    <property type="entry name" value="GARS_C"/>
    <property type="match status" value="1"/>
</dbReference>
<feature type="non-terminal residue" evidence="16">
    <location>
        <position position="386"/>
    </location>
</feature>
<dbReference type="InterPro" id="IPR000115">
    <property type="entry name" value="PRibGlycinamide_synth"/>
</dbReference>
<dbReference type="Gene3D" id="3.30.470.20">
    <property type="entry name" value="ATP-grasp fold, B domain"/>
    <property type="match status" value="1"/>
</dbReference>
<dbReference type="InterPro" id="IPR020560">
    <property type="entry name" value="PRibGlycinamide_synth_C-dom"/>
</dbReference>
<evidence type="ECO:0000259" key="15">
    <source>
        <dbReference type="PROSITE" id="PS50975"/>
    </source>
</evidence>
<dbReference type="SUPFAM" id="SSF56059">
    <property type="entry name" value="Glutathione synthetase ATP-binding domain-like"/>
    <property type="match status" value="1"/>
</dbReference>
<dbReference type="SUPFAM" id="SSF51246">
    <property type="entry name" value="Rudiment single hybrid motif"/>
    <property type="match status" value="1"/>
</dbReference>
<evidence type="ECO:0000256" key="13">
    <source>
        <dbReference type="ARBA" id="ARBA00042864"/>
    </source>
</evidence>
<dbReference type="Pfam" id="PF01071">
    <property type="entry name" value="GARS_A"/>
    <property type="match status" value="1"/>
</dbReference>
<evidence type="ECO:0000256" key="11">
    <source>
        <dbReference type="ARBA" id="ARBA00038345"/>
    </source>
</evidence>
<comment type="cofactor">
    <cofactor evidence="2">
        <name>Mg(2+)</name>
        <dbReference type="ChEBI" id="CHEBI:18420"/>
    </cofactor>
</comment>
<dbReference type="GO" id="GO:0005524">
    <property type="term" value="F:ATP binding"/>
    <property type="evidence" value="ECO:0007669"/>
    <property type="project" value="UniProtKB-UniRule"/>
</dbReference>
<gene>
    <name evidence="16" type="ORF">A3F84_00655</name>
</gene>
<dbReference type="PANTHER" id="PTHR43472:SF1">
    <property type="entry name" value="PHOSPHORIBOSYLAMINE--GLYCINE LIGASE, CHLOROPLASTIC"/>
    <property type="match status" value="1"/>
</dbReference>
<proteinExistence type="inferred from homology"/>
<protein>
    <recommendedName>
        <fullName evidence="4">phosphoribosylamine--glycine ligase</fullName>
        <ecNumber evidence="4">6.3.4.13</ecNumber>
    </recommendedName>
    <alternativeName>
        <fullName evidence="12">Glycinamide ribonucleotide synthetase</fullName>
    </alternativeName>
    <alternativeName>
        <fullName evidence="13">Phosphoribosylglycinamide synthetase</fullName>
    </alternativeName>
</protein>
<dbReference type="GO" id="GO:0004637">
    <property type="term" value="F:phosphoribosylamine-glycine ligase activity"/>
    <property type="evidence" value="ECO:0007669"/>
    <property type="project" value="UniProtKB-EC"/>
</dbReference>
<dbReference type="SMART" id="SM01210">
    <property type="entry name" value="GARS_C"/>
    <property type="match status" value="1"/>
</dbReference>
<comment type="cofactor">
    <cofactor evidence="1">
        <name>Mn(2+)</name>
        <dbReference type="ChEBI" id="CHEBI:29035"/>
    </cofactor>
</comment>
<dbReference type="InterPro" id="IPR020559">
    <property type="entry name" value="PRibGlycinamide_synth_CS"/>
</dbReference>
<dbReference type="EMBL" id="MFKF01000297">
    <property type="protein sequence ID" value="OGG46613.1"/>
    <property type="molecule type" value="Genomic_DNA"/>
</dbReference>
<dbReference type="HAMAP" id="MF_00138">
    <property type="entry name" value="GARS"/>
    <property type="match status" value="1"/>
</dbReference>
<feature type="domain" description="ATP-grasp" evidence="15">
    <location>
        <begin position="107"/>
        <end position="313"/>
    </location>
</feature>
<dbReference type="NCBIfam" id="TIGR00877">
    <property type="entry name" value="purD"/>
    <property type="match status" value="1"/>
</dbReference>
<keyword evidence="6" id="KW-0479">Metal-binding</keyword>
<evidence type="ECO:0000256" key="8">
    <source>
        <dbReference type="ARBA" id="ARBA00022755"/>
    </source>
</evidence>
<dbReference type="Pfam" id="PF02844">
    <property type="entry name" value="GARS_N"/>
    <property type="match status" value="1"/>
</dbReference>
<dbReference type="FunFam" id="3.30.470.20:FF:000018">
    <property type="entry name" value="Trifunctional purine biosynthetic protein adenosine-3"/>
    <property type="match status" value="1"/>
</dbReference>
<keyword evidence="8" id="KW-0658">Purine biosynthesis</keyword>